<evidence type="ECO:0000259" key="1">
    <source>
        <dbReference type="Pfam" id="PF09924"/>
    </source>
</evidence>
<comment type="caution">
    <text evidence="2">The sequence shown here is derived from an EMBL/GenBank/DDBJ whole genome shotgun (WGS) entry which is preliminary data.</text>
</comment>
<dbReference type="PANTHER" id="PTHR41373:SF1">
    <property type="entry name" value="PHOSPHATIDYLGLYCEROL LYSYLTRANSFERASE C-TERMINAL DOMAIN-CONTAINING PROTEIN"/>
    <property type="match status" value="1"/>
</dbReference>
<dbReference type="InterPro" id="IPR024320">
    <property type="entry name" value="LPG_synthase_C"/>
</dbReference>
<dbReference type="RefSeq" id="WP_151157111.1">
    <property type="nucleotide sequence ID" value="NZ_VZRA01000003.1"/>
</dbReference>
<dbReference type="SUPFAM" id="SSF55729">
    <property type="entry name" value="Acyl-CoA N-acyltransferases (Nat)"/>
    <property type="match status" value="2"/>
</dbReference>
<proteinExistence type="predicted"/>
<dbReference type="EMBL" id="VZRA01000003">
    <property type="protein sequence ID" value="KAB0669434.1"/>
    <property type="molecule type" value="Genomic_DNA"/>
</dbReference>
<feature type="domain" description="Phosphatidylglycerol lysyltransferase C-terminal" evidence="1">
    <location>
        <begin position="26"/>
        <end position="288"/>
    </location>
</feature>
<dbReference type="PIRSF" id="PIRSF018688">
    <property type="entry name" value="UCP018688"/>
    <property type="match status" value="1"/>
</dbReference>
<reference evidence="2 3" key="1">
    <citation type="journal article" date="2020" name="Microorganisms">
        <title>Description of Three Novel Members in the Family Geobacteraceae, Oryzomonas japonicum gen. nov., sp. nov., Oryzomonas sagensis sp. nov., and Oryzomonas ruber sp. nov.</title>
        <authorList>
            <person name="Xu Z."/>
            <person name="Masuda Y."/>
            <person name="Hayakawa C."/>
            <person name="Ushijima N."/>
            <person name="Kawano K."/>
            <person name="Shiratori Y."/>
            <person name="Senoo K."/>
            <person name="Itoh H."/>
        </authorList>
    </citation>
    <scope>NUCLEOTIDE SEQUENCE [LARGE SCALE GENOMIC DNA]</scope>
    <source>
        <strain evidence="2 3">Red100</strain>
    </source>
</reference>
<dbReference type="InterPro" id="IPR016181">
    <property type="entry name" value="Acyl_CoA_acyltransferase"/>
</dbReference>
<dbReference type="Gene3D" id="3.40.630.30">
    <property type="match status" value="1"/>
</dbReference>
<dbReference type="PANTHER" id="PTHR41373">
    <property type="entry name" value="DUF2156 DOMAIN-CONTAINING PROTEIN"/>
    <property type="match status" value="1"/>
</dbReference>
<evidence type="ECO:0000313" key="2">
    <source>
        <dbReference type="EMBL" id="KAB0669434.1"/>
    </source>
</evidence>
<dbReference type="InterPro" id="IPR016732">
    <property type="entry name" value="UCP018688"/>
</dbReference>
<protein>
    <submittedName>
        <fullName evidence="2">DUF2156 domain-containing protein</fullName>
    </submittedName>
</protein>
<name>A0ABQ6TLV4_9BACT</name>
<dbReference type="Proteomes" id="UP000798046">
    <property type="component" value="Unassembled WGS sequence"/>
</dbReference>
<dbReference type="Pfam" id="PF09924">
    <property type="entry name" value="LPG_synthase_C"/>
    <property type="match status" value="1"/>
</dbReference>
<accession>A0ABQ6TLV4</accession>
<evidence type="ECO:0000313" key="3">
    <source>
        <dbReference type="Proteomes" id="UP000798046"/>
    </source>
</evidence>
<keyword evidence="3" id="KW-1185">Reference proteome</keyword>
<gene>
    <name evidence="2" type="ORF">F6V30_11535</name>
</gene>
<organism evidence="2 3">
    <name type="scientific">Oryzomonas sagensis</name>
    <dbReference type="NCBI Taxonomy" id="2603857"/>
    <lineage>
        <taxon>Bacteria</taxon>
        <taxon>Pseudomonadati</taxon>
        <taxon>Thermodesulfobacteriota</taxon>
        <taxon>Desulfuromonadia</taxon>
        <taxon>Geobacterales</taxon>
        <taxon>Geobacteraceae</taxon>
        <taxon>Oryzomonas</taxon>
    </lineage>
</organism>
<sequence length="292" mass="33037">MEIPSYPDSRPLDLVDKPLLDERFSVLQPRISEMTFAGLYLFRAAHDYRLTMVGDSLVVLGRGYSGERYCMPPLGGTVETALDRVWGDGLELYGADEAFAERCLKRGGVTAVEDRDSFDYLYLREELATLPGNRFHKKKNRISYFAARHEYRVELFSEPYRTGCCKLLEVWRGMAAGEEPSLGLEVEATAEAVEKAELLGLEGVVVTVAGEVKAFSLGERLNVETTVCHFEKTDPFMEGLSQLINREYSRVLFNDCKFVNREQDLGDGGLRNAKLSYHPAELLKKFRIRRAP</sequence>